<dbReference type="InterPro" id="IPR004839">
    <property type="entry name" value="Aminotransferase_I/II_large"/>
</dbReference>
<protein>
    <recommendedName>
        <fullName evidence="1">Aminotransferase</fullName>
        <ecNumber evidence="1">2.6.1.-</ecNumber>
    </recommendedName>
</protein>
<sequence length="398" mass="43668">MQLISSQMTGYIERASWIRKMFEEGIRLKKEFGEDNVHDFSLGNPDLPPPSTIKEALAELAEQADQPFFLGYMPNFGYPDVRTRLAEEVSKEQGVNVPAECLVITCGAAGALNSVFRAVLEPGDEILTPAPFFVEYGFYADNHSATLKPIPSKPLTFELDLEAIDAAINDKTRVVLINSPNNPTGAVYSREQLDALAAILEKHNAQRERPIYILSDEPYRFLAFDDVNVPSLLDVYTYSIVCSSFSKNLSMAGERIGYALVNPAIKGKEPLIGSIIMANRILGFVNAPALAQKLLGKALGSSVDISIYDARRKAMAAVLDHAGFKYTMPKGAFYFFPEAPGGDDVKFCALLQEEKILAVPGSGFGCPGYFRLAFCVGEDIILRAKDAFARAMKAHSER</sequence>
<evidence type="ECO:0000256" key="1">
    <source>
        <dbReference type="RuleBase" id="RU000481"/>
    </source>
</evidence>
<dbReference type="PANTHER" id="PTHR42691">
    <property type="entry name" value="ASPARTATE AMINOTRANSFERASE YHDR-RELATED"/>
    <property type="match status" value="1"/>
</dbReference>
<dbReference type="OrthoDB" id="9804474at2"/>
<keyword evidence="1 3" id="KW-0032">Aminotransferase</keyword>
<dbReference type="InterPro" id="IPR015424">
    <property type="entry name" value="PyrdxlP-dep_Trfase"/>
</dbReference>
<dbReference type="Proteomes" id="UP000011724">
    <property type="component" value="Chromosome"/>
</dbReference>
<evidence type="ECO:0000313" key="4">
    <source>
        <dbReference type="Proteomes" id="UP000011724"/>
    </source>
</evidence>
<dbReference type="EC" id="2.6.1.-" evidence="1"/>
<dbReference type="SUPFAM" id="SSF53383">
    <property type="entry name" value="PLP-dependent transferases"/>
    <property type="match status" value="1"/>
</dbReference>
<gene>
    <name evidence="3" type="primary">yhdR</name>
    <name evidence="3" type="ordered locus">BN4_12775</name>
</gene>
<keyword evidence="4" id="KW-1185">Reference proteome</keyword>
<dbReference type="InterPro" id="IPR004838">
    <property type="entry name" value="NHTrfase_class1_PyrdxlP-BS"/>
</dbReference>
<feature type="domain" description="Aminotransferase class I/classII large" evidence="2">
    <location>
        <begin position="37"/>
        <end position="376"/>
    </location>
</feature>
<dbReference type="NCBIfam" id="NF005305">
    <property type="entry name" value="PRK06836.1"/>
    <property type="match status" value="1"/>
</dbReference>
<dbReference type="AlphaFoldDB" id="M1WXY5"/>
<keyword evidence="1 3" id="KW-0808">Transferase</keyword>
<dbReference type="HOGENOM" id="CLU_017584_4_3_7"/>
<dbReference type="InterPro" id="IPR015422">
    <property type="entry name" value="PyrdxlP-dep_Trfase_small"/>
</dbReference>
<dbReference type="PROSITE" id="PS00105">
    <property type="entry name" value="AA_TRANSFER_CLASS_1"/>
    <property type="match status" value="1"/>
</dbReference>
<dbReference type="Pfam" id="PF00155">
    <property type="entry name" value="Aminotran_1_2"/>
    <property type="match status" value="1"/>
</dbReference>
<proteinExistence type="inferred from homology"/>
<dbReference type="GO" id="GO:0008483">
    <property type="term" value="F:transaminase activity"/>
    <property type="evidence" value="ECO:0007669"/>
    <property type="project" value="UniProtKB-KW"/>
</dbReference>
<comment type="cofactor">
    <cofactor evidence="1">
        <name>pyridoxal 5'-phosphate</name>
        <dbReference type="ChEBI" id="CHEBI:597326"/>
    </cofactor>
</comment>
<reference evidence="3 4" key="1">
    <citation type="journal article" date="2013" name="PLoS ONE">
        <title>The first genomic and proteomic characterization of a deep-sea sulfate reducer: insights into the piezophilic lifestyle of Desulfovibrio piezophilus.</title>
        <authorList>
            <person name="Pradel N."/>
            <person name="Ji B."/>
            <person name="Gimenez G."/>
            <person name="Talla E."/>
            <person name="Lenoble P."/>
            <person name="Garel M."/>
            <person name="Tamburini C."/>
            <person name="Fourquet P."/>
            <person name="Lebrun R."/>
            <person name="Bertin P."/>
            <person name="Denis Y."/>
            <person name="Pophillat M."/>
            <person name="Barbe V."/>
            <person name="Ollivier B."/>
            <person name="Dolla A."/>
        </authorList>
    </citation>
    <scope>NUCLEOTIDE SEQUENCE [LARGE SCALE GENOMIC DNA]</scope>
    <source>
        <strain evidence="4">DSM 10523 / SB164P1</strain>
    </source>
</reference>
<reference evidence="4" key="2">
    <citation type="journal article" date="2013" name="Stand. Genomic Sci.">
        <title>Complete genome sequence of Desulfocapsa sulfexigens, a marine deltaproteobacterium specialized in disproportionating inorganic sulfur compounds.</title>
        <authorList>
            <person name="Finster K.W."/>
            <person name="Kjeldsen K.U."/>
            <person name="Kube M."/>
            <person name="Reinhardt R."/>
            <person name="Mussmann M."/>
            <person name="Amann R."/>
            <person name="Schreiber L."/>
        </authorList>
    </citation>
    <scope>NUCLEOTIDE SEQUENCE [LARGE SCALE GENOMIC DNA]</scope>
    <source>
        <strain evidence="4">DSM 10523 / SB164P1</strain>
    </source>
</reference>
<dbReference type="eggNOG" id="COG0436">
    <property type="taxonomic scope" value="Bacteria"/>
</dbReference>
<name>M1WXY5_PSEP2</name>
<dbReference type="GO" id="GO:0030170">
    <property type="term" value="F:pyridoxal phosphate binding"/>
    <property type="evidence" value="ECO:0007669"/>
    <property type="project" value="InterPro"/>
</dbReference>
<dbReference type="CDD" id="cd00609">
    <property type="entry name" value="AAT_like"/>
    <property type="match status" value="1"/>
</dbReference>
<dbReference type="PATRIC" id="fig|879567.3.peg.2977"/>
<dbReference type="Gene3D" id="3.40.640.10">
    <property type="entry name" value="Type I PLP-dependent aspartate aminotransferase-like (Major domain)"/>
    <property type="match status" value="1"/>
</dbReference>
<accession>M1WXY5</accession>
<comment type="similarity">
    <text evidence="1">Belongs to the class-I pyridoxal-phosphate-dependent aminotransferase family.</text>
</comment>
<evidence type="ECO:0000313" key="3">
    <source>
        <dbReference type="EMBL" id="CCH50008.1"/>
    </source>
</evidence>
<dbReference type="KEGG" id="dpi:BN4_12775"/>
<dbReference type="BioCyc" id="DPIE1322246:BN4_RS13945-MONOMER"/>
<dbReference type="InterPro" id="IPR015421">
    <property type="entry name" value="PyrdxlP-dep_Trfase_major"/>
</dbReference>
<organism evidence="3 4">
    <name type="scientific">Pseudodesulfovibrio piezophilus (strain DSM 21447 / JCM 15486 / C1TLV30)</name>
    <name type="common">Desulfovibrio piezophilus</name>
    <dbReference type="NCBI Taxonomy" id="1322246"/>
    <lineage>
        <taxon>Bacteria</taxon>
        <taxon>Pseudomonadati</taxon>
        <taxon>Thermodesulfobacteriota</taxon>
        <taxon>Desulfovibrionia</taxon>
        <taxon>Desulfovibrionales</taxon>
        <taxon>Desulfovibrionaceae</taxon>
    </lineage>
</organism>
<dbReference type="PANTHER" id="PTHR42691:SF1">
    <property type="entry name" value="ASPARTATE AMINOTRANSFERASE YHDR-RELATED"/>
    <property type="match status" value="1"/>
</dbReference>
<dbReference type="RefSeq" id="WP_015416050.1">
    <property type="nucleotide sequence ID" value="NC_020409.1"/>
</dbReference>
<dbReference type="Gene3D" id="3.90.1150.10">
    <property type="entry name" value="Aspartate Aminotransferase, domain 1"/>
    <property type="match status" value="2"/>
</dbReference>
<dbReference type="EMBL" id="FO203427">
    <property type="protein sequence ID" value="CCH50008.1"/>
    <property type="molecule type" value="Genomic_DNA"/>
</dbReference>
<dbReference type="STRING" id="1322246.BN4_12775"/>
<evidence type="ECO:0000259" key="2">
    <source>
        <dbReference type="Pfam" id="PF00155"/>
    </source>
</evidence>